<feature type="domain" description="O-methyltransferase dimerisation" evidence="6">
    <location>
        <begin position="12"/>
        <end position="74"/>
    </location>
</feature>
<feature type="active site" description="Proton acceptor" evidence="4">
    <location>
        <position position="234"/>
    </location>
</feature>
<dbReference type="Gene3D" id="3.40.50.150">
    <property type="entry name" value="Vaccinia Virus protein VP39"/>
    <property type="match status" value="1"/>
</dbReference>
<keyword evidence="8" id="KW-1185">Reference proteome</keyword>
<dbReference type="GO" id="GO:0032259">
    <property type="term" value="P:methylation"/>
    <property type="evidence" value="ECO:0007669"/>
    <property type="project" value="UniProtKB-KW"/>
</dbReference>
<name>A0A401FUN0_9BACT</name>
<keyword evidence="2 7" id="KW-0808">Transferase</keyword>
<dbReference type="InterPro" id="IPR012967">
    <property type="entry name" value="COMT_dimerisation"/>
</dbReference>
<evidence type="ECO:0000256" key="3">
    <source>
        <dbReference type="ARBA" id="ARBA00022691"/>
    </source>
</evidence>
<dbReference type="GO" id="GO:0046983">
    <property type="term" value="F:protein dimerization activity"/>
    <property type="evidence" value="ECO:0007669"/>
    <property type="project" value="InterPro"/>
</dbReference>
<dbReference type="InterPro" id="IPR036388">
    <property type="entry name" value="WH-like_DNA-bd_sf"/>
</dbReference>
<evidence type="ECO:0000313" key="8">
    <source>
        <dbReference type="Proteomes" id="UP000288096"/>
    </source>
</evidence>
<dbReference type="SUPFAM" id="SSF53335">
    <property type="entry name" value="S-adenosyl-L-methionine-dependent methyltransferases"/>
    <property type="match status" value="1"/>
</dbReference>
<dbReference type="Pfam" id="PF08100">
    <property type="entry name" value="Dimerisation"/>
    <property type="match status" value="1"/>
</dbReference>
<feature type="domain" description="O-methyltransferase C-terminal" evidence="5">
    <location>
        <begin position="123"/>
        <end position="306"/>
    </location>
</feature>
<dbReference type="PANTHER" id="PTHR43712">
    <property type="entry name" value="PUTATIVE (AFU_ORTHOLOGUE AFUA_4G14580)-RELATED"/>
    <property type="match status" value="1"/>
</dbReference>
<dbReference type="PANTHER" id="PTHR43712:SF2">
    <property type="entry name" value="O-METHYLTRANSFERASE CICE"/>
    <property type="match status" value="1"/>
</dbReference>
<keyword evidence="3" id="KW-0949">S-adenosyl-L-methionine</keyword>
<dbReference type="InterPro" id="IPR001077">
    <property type="entry name" value="COMT_C"/>
</dbReference>
<evidence type="ECO:0000259" key="5">
    <source>
        <dbReference type="Pfam" id="PF00891"/>
    </source>
</evidence>
<accession>A0A401FUN0</accession>
<evidence type="ECO:0000259" key="6">
    <source>
        <dbReference type="Pfam" id="PF08100"/>
    </source>
</evidence>
<dbReference type="Gene3D" id="1.10.10.10">
    <property type="entry name" value="Winged helix-like DNA-binding domain superfamily/Winged helix DNA-binding domain"/>
    <property type="match status" value="1"/>
</dbReference>
<dbReference type="AlphaFoldDB" id="A0A401FUN0"/>
<evidence type="ECO:0000256" key="4">
    <source>
        <dbReference type="PIRSR" id="PIRSR005739-1"/>
    </source>
</evidence>
<protein>
    <submittedName>
        <fullName evidence="7">O-methyltransferase</fullName>
    </submittedName>
</protein>
<dbReference type="SUPFAM" id="SSF46785">
    <property type="entry name" value="Winged helix' DNA-binding domain"/>
    <property type="match status" value="1"/>
</dbReference>
<reference evidence="8" key="2">
    <citation type="submission" date="2019-01" db="EMBL/GenBank/DDBJ databases">
        <title>Genome sequence of Desulfonema ishimotonii strain Tokyo 01.</title>
        <authorList>
            <person name="Fukui M."/>
        </authorList>
    </citation>
    <scope>NUCLEOTIDE SEQUENCE [LARGE SCALE GENOMIC DNA]</scope>
    <source>
        <strain evidence="8">Tokyo 01</strain>
    </source>
</reference>
<reference evidence="8" key="1">
    <citation type="submission" date="2017-11" db="EMBL/GenBank/DDBJ databases">
        <authorList>
            <person name="Watanabe M."/>
            <person name="Kojima H."/>
        </authorList>
    </citation>
    <scope>NUCLEOTIDE SEQUENCE [LARGE SCALE GENOMIC DNA]</scope>
    <source>
        <strain evidence="8">Tokyo 01</strain>
    </source>
</reference>
<dbReference type="GO" id="GO:0008171">
    <property type="term" value="F:O-methyltransferase activity"/>
    <property type="evidence" value="ECO:0007669"/>
    <property type="project" value="InterPro"/>
</dbReference>
<evidence type="ECO:0000256" key="1">
    <source>
        <dbReference type="ARBA" id="ARBA00022603"/>
    </source>
</evidence>
<comment type="caution">
    <text evidence="7">The sequence shown here is derived from an EMBL/GenBank/DDBJ whole genome shotgun (WGS) entry which is preliminary data.</text>
</comment>
<dbReference type="PROSITE" id="PS51683">
    <property type="entry name" value="SAM_OMT_II"/>
    <property type="match status" value="1"/>
</dbReference>
<dbReference type="Pfam" id="PF00891">
    <property type="entry name" value="Methyltransf_2"/>
    <property type="match status" value="1"/>
</dbReference>
<dbReference type="InterPro" id="IPR016461">
    <property type="entry name" value="COMT-like"/>
</dbReference>
<dbReference type="EMBL" id="BEXT01000001">
    <property type="protein sequence ID" value="GBC60682.1"/>
    <property type="molecule type" value="Genomic_DNA"/>
</dbReference>
<proteinExistence type="predicted"/>
<dbReference type="InterPro" id="IPR036390">
    <property type="entry name" value="WH_DNA-bd_sf"/>
</dbReference>
<keyword evidence="1 7" id="KW-0489">Methyltransferase</keyword>
<dbReference type="InterPro" id="IPR029063">
    <property type="entry name" value="SAM-dependent_MTases_sf"/>
</dbReference>
<dbReference type="Proteomes" id="UP000288096">
    <property type="component" value="Unassembled WGS sequence"/>
</dbReference>
<evidence type="ECO:0000313" key="7">
    <source>
        <dbReference type="EMBL" id="GBC60682.1"/>
    </source>
</evidence>
<organism evidence="7 8">
    <name type="scientific">Desulfonema ishimotonii</name>
    <dbReference type="NCBI Taxonomy" id="45657"/>
    <lineage>
        <taxon>Bacteria</taxon>
        <taxon>Pseudomonadati</taxon>
        <taxon>Thermodesulfobacteriota</taxon>
        <taxon>Desulfobacteria</taxon>
        <taxon>Desulfobacterales</taxon>
        <taxon>Desulfococcaceae</taxon>
        <taxon>Desulfonema</taxon>
    </lineage>
</organism>
<sequence length="327" mass="35505">MPNPIDSEQVLQMSRGFWTSRLILTAAELDLFDRLPASAEEVADGAGWDTGALTVLLDALTALQLIEKQDEIYSVAPSIAPGLGKDPDASVLPMIGHYNSLWDKWSQLSHIIRNGREQVQFVFNRDETALQAFIGGMHVVGRETACKIISDLKPAWAGRLLDVGGASGTYALEFLKQVPGLSVTLFDLPGVIPMAEARIARAGAADRVRFVPGDFYHDTLPGGHDLVWLSAIIHQNSREQNRELFRKAHAALVPGGRIWIRDHIMDAARVHPSAGAVFAVNMLVATPGGSTYTFDEVVSDLASSGFTTPRMIRDGGQMDAVLEAVRP</sequence>
<evidence type="ECO:0000256" key="2">
    <source>
        <dbReference type="ARBA" id="ARBA00022679"/>
    </source>
</evidence>
<gene>
    <name evidence="7" type="ORF">DENIS_1639</name>
</gene>
<dbReference type="CDD" id="cd02440">
    <property type="entry name" value="AdoMet_MTases"/>
    <property type="match status" value="1"/>
</dbReference>